<comment type="caution">
    <text evidence="2">The sequence shown here is derived from an EMBL/GenBank/DDBJ whole genome shotgun (WGS) entry which is preliminary data.</text>
</comment>
<dbReference type="Proteomes" id="UP000314294">
    <property type="component" value="Unassembled WGS sequence"/>
</dbReference>
<feature type="region of interest" description="Disordered" evidence="1">
    <location>
        <begin position="1"/>
        <end position="22"/>
    </location>
</feature>
<dbReference type="AlphaFoldDB" id="A0A4Z2JFX2"/>
<sequence>MLPASEGQRHGIAPCTRPGPWPATPRPSVWLAGLAGCCRLLQAAAELRSSVRGSFSSSRPLFESGSFKGNWEFAEATAGSQLTWYIINDCDWYSDPQDGAQWLALD</sequence>
<proteinExistence type="predicted"/>
<reference evidence="2 3" key="1">
    <citation type="submission" date="2019-03" db="EMBL/GenBank/DDBJ databases">
        <title>First draft genome of Liparis tanakae, snailfish: a comprehensive survey of snailfish specific genes.</title>
        <authorList>
            <person name="Kim W."/>
            <person name="Song I."/>
            <person name="Jeong J.-H."/>
            <person name="Kim D."/>
            <person name="Kim S."/>
            <person name="Ryu S."/>
            <person name="Song J.Y."/>
            <person name="Lee S.K."/>
        </authorList>
    </citation>
    <scope>NUCLEOTIDE SEQUENCE [LARGE SCALE GENOMIC DNA]</scope>
    <source>
        <tissue evidence="2">Muscle</tissue>
    </source>
</reference>
<evidence type="ECO:0000256" key="1">
    <source>
        <dbReference type="SAM" id="MobiDB-lite"/>
    </source>
</evidence>
<evidence type="ECO:0000313" key="3">
    <source>
        <dbReference type="Proteomes" id="UP000314294"/>
    </source>
</evidence>
<protein>
    <submittedName>
        <fullName evidence="2">Uncharacterized protein</fullName>
    </submittedName>
</protein>
<name>A0A4Z2JFX2_9TELE</name>
<gene>
    <name evidence="2" type="ORF">EYF80_000765</name>
</gene>
<dbReference type="EMBL" id="SRLO01000003">
    <property type="protein sequence ID" value="TNN88887.1"/>
    <property type="molecule type" value="Genomic_DNA"/>
</dbReference>
<organism evidence="2 3">
    <name type="scientific">Liparis tanakae</name>
    <name type="common">Tanaka's snailfish</name>
    <dbReference type="NCBI Taxonomy" id="230148"/>
    <lineage>
        <taxon>Eukaryota</taxon>
        <taxon>Metazoa</taxon>
        <taxon>Chordata</taxon>
        <taxon>Craniata</taxon>
        <taxon>Vertebrata</taxon>
        <taxon>Euteleostomi</taxon>
        <taxon>Actinopterygii</taxon>
        <taxon>Neopterygii</taxon>
        <taxon>Teleostei</taxon>
        <taxon>Neoteleostei</taxon>
        <taxon>Acanthomorphata</taxon>
        <taxon>Eupercaria</taxon>
        <taxon>Perciformes</taxon>
        <taxon>Cottioidei</taxon>
        <taxon>Cottales</taxon>
        <taxon>Liparidae</taxon>
        <taxon>Liparis</taxon>
    </lineage>
</organism>
<keyword evidence="3" id="KW-1185">Reference proteome</keyword>
<evidence type="ECO:0000313" key="2">
    <source>
        <dbReference type="EMBL" id="TNN88887.1"/>
    </source>
</evidence>
<accession>A0A4Z2JFX2</accession>